<dbReference type="Proteomes" id="UP001341820">
    <property type="component" value="Unassembled WGS sequence"/>
</dbReference>
<keyword evidence="3" id="KW-1185">Reference proteome</keyword>
<accession>A0ABU6NJB5</accession>
<evidence type="ECO:0000313" key="3">
    <source>
        <dbReference type="Proteomes" id="UP001341820"/>
    </source>
</evidence>
<dbReference type="InterPro" id="IPR004843">
    <property type="entry name" value="Calcineurin-like_PHP"/>
</dbReference>
<protein>
    <submittedName>
        <fullName evidence="2">Metallophosphoesterase</fullName>
    </submittedName>
</protein>
<dbReference type="Pfam" id="PF00149">
    <property type="entry name" value="Metallophos"/>
    <property type="match status" value="1"/>
</dbReference>
<dbReference type="InterPro" id="IPR029052">
    <property type="entry name" value="Metallo-depent_PP-like"/>
</dbReference>
<comment type="caution">
    <text evidence="2">The sequence shown here is derived from an EMBL/GenBank/DDBJ whole genome shotgun (WGS) entry which is preliminary data.</text>
</comment>
<proteinExistence type="predicted"/>
<evidence type="ECO:0000259" key="1">
    <source>
        <dbReference type="Pfam" id="PF00149"/>
    </source>
</evidence>
<name>A0ABU6NJB5_9BACI</name>
<dbReference type="RefSeq" id="WP_328236098.1">
    <property type="nucleotide sequence ID" value="NZ_JAROAS010000002.1"/>
</dbReference>
<dbReference type="EMBL" id="JAROAS010000002">
    <property type="protein sequence ID" value="MED4126812.1"/>
    <property type="molecule type" value="Genomic_DNA"/>
</dbReference>
<reference evidence="2 3" key="1">
    <citation type="submission" date="2023-03" db="EMBL/GenBank/DDBJ databases">
        <title>Bacillus Genome Sequencing.</title>
        <authorList>
            <person name="Dunlap C."/>
        </authorList>
    </citation>
    <scope>NUCLEOTIDE SEQUENCE [LARGE SCALE GENOMIC DNA]</scope>
    <source>
        <strain evidence="2 3">B-4107</strain>
    </source>
</reference>
<evidence type="ECO:0000313" key="2">
    <source>
        <dbReference type="EMBL" id="MED4126812.1"/>
    </source>
</evidence>
<dbReference type="Gene3D" id="3.60.21.10">
    <property type="match status" value="1"/>
</dbReference>
<feature type="domain" description="Calcineurin-like phosphoesterase" evidence="1">
    <location>
        <begin position="123"/>
        <end position="341"/>
    </location>
</feature>
<gene>
    <name evidence="2" type="ORF">P5F74_01565</name>
</gene>
<dbReference type="SUPFAM" id="SSF56300">
    <property type="entry name" value="Metallo-dependent phosphatases"/>
    <property type="match status" value="1"/>
</dbReference>
<organism evidence="2 3">
    <name type="scientific">Shouchella miscanthi</name>
    <dbReference type="NCBI Taxonomy" id="2598861"/>
    <lineage>
        <taxon>Bacteria</taxon>
        <taxon>Bacillati</taxon>
        <taxon>Bacillota</taxon>
        <taxon>Bacilli</taxon>
        <taxon>Bacillales</taxon>
        <taxon>Bacillaceae</taxon>
        <taxon>Shouchella</taxon>
    </lineage>
</organism>
<sequence length="456" mass="51554">MYKLTEDNGNRKYLTNSGIDIFTLAAGFYESTGDKLINTPWKDGGFVTIDVFQNTSGSGTRKQFILNYSYMKRIFVGNLHTNGSFRGWVELKHNEGVSAFLEDELFNLYEKVATIQNTNTKSFGFISDTHYIRNSNGSYGMNGLQHVNNIIDFTKYGLLDFVVHGGDIINGKDSPSVYKRELYDNVKAFTKSKVPVAILKGNHDYGPWYTDNTANPKLADIMSPTEWHQKMVKPFEENFVFNSAEKNGGYYYKDFNDIKLRVIFLNTADVAHISNNNGSPKYHNISFHALRNRQIQWLAHTALNFQNKQSPSNWTVVTMSHVPITGSDGVGKATNAFAFRGIIRAFKLGIRYRSAVTEGDHGVDVTVDFTGRKGNHIAHIGGHYHLDEDYVHDEIRYINVLHSATADSSTGLTRDPRPRDSGEITEDSWNVFTVNTSNRRMHLSRFGQGSDKVISY</sequence>